<gene>
    <name evidence="2" type="ORF">CDO52_18505</name>
</gene>
<evidence type="ECO:0000256" key="1">
    <source>
        <dbReference type="SAM" id="MobiDB-lite"/>
    </source>
</evidence>
<dbReference type="Proteomes" id="UP000215005">
    <property type="component" value="Chromosome"/>
</dbReference>
<organism evidence="2 3">
    <name type="scientific">Nocardiopsis gilva YIM 90087</name>
    <dbReference type="NCBI Taxonomy" id="1235441"/>
    <lineage>
        <taxon>Bacteria</taxon>
        <taxon>Bacillati</taxon>
        <taxon>Actinomycetota</taxon>
        <taxon>Actinomycetes</taxon>
        <taxon>Streptosporangiales</taxon>
        <taxon>Nocardiopsidaceae</taxon>
        <taxon>Nocardiopsis</taxon>
    </lineage>
</organism>
<accession>A0A223S8T5</accession>
<dbReference type="OrthoDB" id="4067054at2"/>
<evidence type="ECO:0000313" key="2">
    <source>
        <dbReference type="EMBL" id="ASU84530.1"/>
    </source>
</evidence>
<sequence>MSTALKAPSILKAVALRIARRASIPWRSTPAWRDRYTWFPALLVILDGAPDDALRRRVAHLEMRTQQLSRHDSGFRVGVTTMRSLQDKGPRAEIFQVLHDGYNGLLDATLVHEPQPEPAPEPEPSAEPAPEPVPEMEPDPGNRLAPLTGGGDVGLDEDSMSGTPSWTWTGTTNSRPPRPSRSPSSWWRPGGRGATKDHLRPG</sequence>
<feature type="compositionally biased region" description="Pro residues" evidence="1">
    <location>
        <begin position="116"/>
        <end position="135"/>
    </location>
</feature>
<keyword evidence="3" id="KW-1185">Reference proteome</keyword>
<evidence type="ECO:0000313" key="3">
    <source>
        <dbReference type="Proteomes" id="UP000215005"/>
    </source>
</evidence>
<feature type="region of interest" description="Disordered" evidence="1">
    <location>
        <begin position="112"/>
        <end position="202"/>
    </location>
</feature>
<dbReference type="RefSeq" id="WP_026125695.1">
    <property type="nucleotide sequence ID" value="NZ_CP022753.1"/>
</dbReference>
<dbReference type="KEGG" id="ngv:CDO52_18505"/>
<proteinExistence type="predicted"/>
<feature type="compositionally biased region" description="Low complexity" evidence="1">
    <location>
        <begin position="161"/>
        <end position="189"/>
    </location>
</feature>
<reference evidence="2 3" key="1">
    <citation type="submission" date="2017-08" db="EMBL/GenBank/DDBJ databases">
        <title>The complete genome sequence of Nocardiopsis gilva YIM 90087.</title>
        <authorList>
            <person name="Yin M."/>
            <person name="Tang S."/>
        </authorList>
    </citation>
    <scope>NUCLEOTIDE SEQUENCE [LARGE SCALE GENOMIC DNA]</scope>
    <source>
        <strain evidence="2 3">YIM 90087</strain>
    </source>
</reference>
<dbReference type="EMBL" id="CP022753">
    <property type="protein sequence ID" value="ASU84530.1"/>
    <property type="molecule type" value="Genomic_DNA"/>
</dbReference>
<protein>
    <submittedName>
        <fullName evidence="2">Uncharacterized protein</fullName>
    </submittedName>
</protein>
<name>A0A223S8T5_9ACTN</name>
<dbReference type="AlphaFoldDB" id="A0A223S8T5"/>